<protein>
    <submittedName>
        <fullName evidence="1">Uncharacterized protein</fullName>
    </submittedName>
</protein>
<sequence>MLDMTTKELQSRHVKLEEARRLGVVSGWYTTKMSGTFVTGPHASQEEARLKIAELNPPLRPTATRKS</sequence>
<gene>
    <name evidence="1" type="ORF">NCTC12722_00250</name>
</gene>
<dbReference type="AlphaFoldDB" id="A0A380W2K1"/>
<organism evidence="1 2">
    <name type="scientific">Afipia felis</name>
    <name type="common">Cat scratch disease bacillus</name>
    <dbReference type="NCBI Taxonomy" id="1035"/>
    <lineage>
        <taxon>Bacteria</taxon>
        <taxon>Pseudomonadati</taxon>
        <taxon>Pseudomonadota</taxon>
        <taxon>Alphaproteobacteria</taxon>
        <taxon>Hyphomicrobiales</taxon>
        <taxon>Nitrobacteraceae</taxon>
        <taxon>Afipia</taxon>
    </lineage>
</organism>
<dbReference type="EMBL" id="UIGB01000001">
    <property type="protein sequence ID" value="SUU83090.1"/>
    <property type="molecule type" value="Genomic_DNA"/>
</dbReference>
<accession>A0A380W2K1</accession>
<name>A0A380W2K1_AFIFE</name>
<proteinExistence type="predicted"/>
<dbReference type="Proteomes" id="UP000254343">
    <property type="component" value="Unassembled WGS sequence"/>
</dbReference>
<dbReference type="OrthoDB" id="8241987at2"/>
<evidence type="ECO:0000313" key="1">
    <source>
        <dbReference type="EMBL" id="SUU83090.1"/>
    </source>
</evidence>
<evidence type="ECO:0000313" key="2">
    <source>
        <dbReference type="Proteomes" id="UP000254343"/>
    </source>
</evidence>
<dbReference type="RefSeq" id="WP_002717874.1">
    <property type="nucleotide sequence ID" value="NZ_UFSI01000001.1"/>
</dbReference>
<reference evidence="1 2" key="1">
    <citation type="submission" date="2018-06" db="EMBL/GenBank/DDBJ databases">
        <authorList>
            <consortium name="Pathogen Informatics"/>
            <person name="Doyle S."/>
        </authorList>
    </citation>
    <scope>NUCLEOTIDE SEQUENCE [LARGE SCALE GENOMIC DNA]</scope>
    <source>
        <strain evidence="1 2">NCTC12722</strain>
    </source>
</reference>